<dbReference type="GO" id="GO:0008168">
    <property type="term" value="F:methyltransferase activity"/>
    <property type="evidence" value="ECO:0007669"/>
    <property type="project" value="UniProtKB-KW"/>
</dbReference>
<dbReference type="PROSITE" id="PS01131">
    <property type="entry name" value="RRNA_A_DIMETH"/>
    <property type="match status" value="1"/>
</dbReference>
<reference evidence="2 3" key="1">
    <citation type="submission" date="2024-04" db="EMBL/GenBank/DDBJ databases">
        <title>draft genome sequnece of Paenibacillus filicis.</title>
        <authorList>
            <person name="Kim D.-U."/>
        </authorList>
    </citation>
    <scope>NUCLEOTIDE SEQUENCE [LARGE SCALE GENOMIC DNA]</scope>
    <source>
        <strain evidence="2 3">KACC14197</strain>
    </source>
</reference>
<dbReference type="CDD" id="cd02440">
    <property type="entry name" value="AdoMet_MTases"/>
    <property type="match status" value="1"/>
</dbReference>
<accession>A0ABU9DKQ0</accession>
<dbReference type="RefSeq" id="WP_341416552.1">
    <property type="nucleotide sequence ID" value="NZ_JBBPCC010000010.1"/>
</dbReference>
<evidence type="ECO:0000259" key="1">
    <source>
        <dbReference type="Pfam" id="PF08241"/>
    </source>
</evidence>
<dbReference type="SUPFAM" id="SSF53335">
    <property type="entry name" value="S-adenosyl-L-methionine-dependent methyltransferases"/>
    <property type="match status" value="1"/>
</dbReference>
<protein>
    <submittedName>
        <fullName evidence="2">Methyltransferase domain-containing protein</fullName>
    </submittedName>
</protein>
<dbReference type="Proteomes" id="UP001469365">
    <property type="component" value="Unassembled WGS sequence"/>
</dbReference>
<dbReference type="Pfam" id="PF08241">
    <property type="entry name" value="Methyltransf_11"/>
    <property type="match status" value="1"/>
</dbReference>
<organism evidence="2 3">
    <name type="scientific">Paenibacillus filicis</name>
    <dbReference type="NCBI Taxonomy" id="669464"/>
    <lineage>
        <taxon>Bacteria</taxon>
        <taxon>Bacillati</taxon>
        <taxon>Bacillota</taxon>
        <taxon>Bacilli</taxon>
        <taxon>Bacillales</taxon>
        <taxon>Paenibacillaceae</taxon>
        <taxon>Paenibacillus</taxon>
    </lineage>
</organism>
<evidence type="ECO:0000313" key="2">
    <source>
        <dbReference type="EMBL" id="MEK8129441.1"/>
    </source>
</evidence>
<dbReference type="InterPro" id="IPR020596">
    <property type="entry name" value="rRNA_Ade_Mease_Trfase_CS"/>
</dbReference>
<keyword evidence="2" id="KW-0808">Transferase</keyword>
<dbReference type="Gene3D" id="3.40.50.150">
    <property type="entry name" value="Vaccinia Virus protein VP39"/>
    <property type="match status" value="1"/>
</dbReference>
<dbReference type="EMBL" id="JBBPCC010000010">
    <property type="protein sequence ID" value="MEK8129441.1"/>
    <property type="molecule type" value="Genomic_DNA"/>
</dbReference>
<feature type="domain" description="Methyltransferase type 11" evidence="1">
    <location>
        <begin position="51"/>
        <end position="149"/>
    </location>
</feature>
<comment type="caution">
    <text evidence="2">The sequence shown here is derived from an EMBL/GenBank/DDBJ whole genome shotgun (WGS) entry which is preliminary data.</text>
</comment>
<dbReference type="PANTHER" id="PTHR42912">
    <property type="entry name" value="METHYLTRANSFERASE"/>
    <property type="match status" value="1"/>
</dbReference>
<name>A0ABU9DKQ0_9BACL</name>
<dbReference type="InterPro" id="IPR029063">
    <property type="entry name" value="SAM-dependent_MTases_sf"/>
</dbReference>
<evidence type="ECO:0000313" key="3">
    <source>
        <dbReference type="Proteomes" id="UP001469365"/>
    </source>
</evidence>
<keyword evidence="2" id="KW-0489">Methyltransferase</keyword>
<dbReference type="InterPro" id="IPR050508">
    <property type="entry name" value="Methyltransf_Superfamily"/>
</dbReference>
<keyword evidence="3" id="KW-1185">Reference proteome</keyword>
<dbReference type="GO" id="GO:0032259">
    <property type="term" value="P:methylation"/>
    <property type="evidence" value="ECO:0007669"/>
    <property type="project" value="UniProtKB-KW"/>
</dbReference>
<sequence>MDERRSSYHFQQVSIGEEAELLRLKEQALMGWDKEHRTLRSFGLKDGMKVLEAGSGPGFITEQLVKGLPNGSVTALEIDEVLLGKARQMLSDVPASRLTFIQGSVYRTELPDDTYDFVIARLLFLHLIDPVEAAIELRRVLKPGGKLVIIDVDDAIFGAIHPDIDVLPSILKKLAALKASKGGSRHIGRSLPRLLSGSGFTDVDMEAVIQHSDLHGIEGFRRVLDVGQFAGFYRSGIISPEEYEALHRSYDQFVQAPDAHAMLVFLMACGTKPQGACAD</sequence>
<gene>
    <name evidence="2" type="ORF">WMW72_16155</name>
</gene>
<proteinExistence type="predicted"/>
<dbReference type="InterPro" id="IPR013216">
    <property type="entry name" value="Methyltransf_11"/>
</dbReference>